<proteinExistence type="predicted"/>
<keyword evidence="2" id="KW-1185">Reference proteome</keyword>
<accession>A0A7G3G9P9</accession>
<dbReference type="AlphaFoldDB" id="A0A7G3G9P9"/>
<dbReference type="EMBL" id="CP025781">
    <property type="protein sequence ID" value="QBC43803.1"/>
    <property type="molecule type" value="Genomic_DNA"/>
</dbReference>
<evidence type="ECO:0000313" key="1">
    <source>
        <dbReference type="EMBL" id="QBC43803.1"/>
    </source>
</evidence>
<dbReference type="KEGG" id="ifl:C1H71_09755"/>
<evidence type="ECO:0000313" key="2">
    <source>
        <dbReference type="Proteomes" id="UP000515917"/>
    </source>
</evidence>
<sequence length="219" mass="24986">MHGIEILKSEKLDDWGGIFERWIQELDKILEITGGLEAPYVHCEHGNTHHFGVSAAMEGYATIREVMGKRNDFSARLDLALVSDRYLDIVESKWWEFSLLRLPSKSIIKDKMSNACADAQSYSSNEKLFSGIEKTIRRIGIAFFTPHYLEGQSFDEARVSELISFIKLSVCPDIIAWSFPEKSRNLEYWHRKYPGVIAVVKLNETHHSLKVADPDGPIS</sequence>
<protein>
    <submittedName>
        <fullName evidence="1">Uncharacterized protein</fullName>
    </submittedName>
</protein>
<name>A0A7G3G9P9_9NEIS</name>
<organism evidence="1 2">
    <name type="scientific">Iodobacter fluviatilis</name>
    <dbReference type="NCBI Taxonomy" id="537"/>
    <lineage>
        <taxon>Bacteria</taxon>
        <taxon>Pseudomonadati</taxon>
        <taxon>Pseudomonadota</taxon>
        <taxon>Betaproteobacteria</taxon>
        <taxon>Neisseriales</taxon>
        <taxon>Chitinibacteraceae</taxon>
        <taxon>Iodobacter</taxon>
    </lineage>
</organism>
<dbReference type="Proteomes" id="UP000515917">
    <property type="component" value="Chromosome"/>
</dbReference>
<dbReference type="RefSeq" id="WP_130106370.1">
    <property type="nucleotide sequence ID" value="NZ_CP025781.1"/>
</dbReference>
<gene>
    <name evidence="1" type="ORF">C1H71_09755</name>
</gene>
<reference evidence="1 2" key="1">
    <citation type="submission" date="2018-01" db="EMBL/GenBank/DDBJ databases">
        <title>Genome sequence of Iodobacter sp. strain PCH194 isolated from Indian Trans-Himalaya.</title>
        <authorList>
            <person name="Kumar V."/>
            <person name="Thakur V."/>
            <person name="Kumar S."/>
            <person name="Singh D."/>
        </authorList>
    </citation>
    <scope>NUCLEOTIDE SEQUENCE [LARGE SCALE GENOMIC DNA]</scope>
    <source>
        <strain evidence="1 2">PCH194</strain>
    </source>
</reference>